<evidence type="ECO:0000256" key="3">
    <source>
        <dbReference type="ARBA" id="ARBA00022801"/>
    </source>
</evidence>
<evidence type="ECO:0000313" key="6">
    <source>
        <dbReference type="EMBL" id="ROR93527.1"/>
    </source>
</evidence>
<proteinExistence type="inferred from homology"/>
<dbReference type="InterPro" id="IPR000086">
    <property type="entry name" value="NUDIX_hydrolase_dom"/>
</dbReference>
<keyword evidence="3 4" id="KW-0378">Hydrolase</keyword>
<evidence type="ECO:0000256" key="2">
    <source>
        <dbReference type="ARBA" id="ARBA00005582"/>
    </source>
</evidence>
<gene>
    <name evidence="6" type="ORF">EDD28_2943</name>
</gene>
<dbReference type="PANTHER" id="PTHR43046">
    <property type="entry name" value="GDP-MANNOSE MANNOSYL HYDROLASE"/>
    <property type="match status" value="1"/>
</dbReference>
<dbReference type="SUPFAM" id="SSF55811">
    <property type="entry name" value="Nudix"/>
    <property type="match status" value="1"/>
</dbReference>
<dbReference type="InterPro" id="IPR020084">
    <property type="entry name" value="NUDIX_hydrolase_CS"/>
</dbReference>
<dbReference type="InterPro" id="IPR015797">
    <property type="entry name" value="NUDIX_hydrolase-like_dom_sf"/>
</dbReference>
<evidence type="ECO:0000256" key="4">
    <source>
        <dbReference type="RuleBase" id="RU003476"/>
    </source>
</evidence>
<evidence type="ECO:0000259" key="5">
    <source>
        <dbReference type="PROSITE" id="PS51462"/>
    </source>
</evidence>
<feature type="domain" description="Nudix hydrolase" evidence="5">
    <location>
        <begin position="7"/>
        <end position="138"/>
    </location>
</feature>
<dbReference type="PROSITE" id="PS51462">
    <property type="entry name" value="NUDIX"/>
    <property type="match status" value="1"/>
</dbReference>
<evidence type="ECO:0000313" key="7">
    <source>
        <dbReference type="Proteomes" id="UP000275356"/>
    </source>
</evidence>
<evidence type="ECO:0000256" key="1">
    <source>
        <dbReference type="ARBA" id="ARBA00001946"/>
    </source>
</evidence>
<dbReference type="GO" id="GO:0016787">
    <property type="term" value="F:hydrolase activity"/>
    <property type="evidence" value="ECO:0007669"/>
    <property type="project" value="UniProtKB-KW"/>
</dbReference>
<dbReference type="PRINTS" id="PR00502">
    <property type="entry name" value="NUDIXFAMILY"/>
</dbReference>
<accession>A0A3N2D190</accession>
<dbReference type="AlphaFoldDB" id="A0A3N2D190"/>
<dbReference type="Proteomes" id="UP000275356">
    <property type="component" value="Unassembled WGS sequence"/>
</dbReference>
<sequence length="150" mass="15627">MTHAPDHPRLSGYAVVVHDGAVLLSGLTGDERWTLPGGGVDFGEHPADAAVREAREETGLEIALGDLLGIDSLVVVAGETGEQQHAVRVLYTATVVAGELAAEADGSTDRVAWHRLDGLDRLPLVELVRTALSLAGHDVPADREGVVDAG</sequence>
<comment type="caution">
    <text evidence="6">The sequence shown here is derived from an EMBL/GenBank/DDBJ whole genome shotgun (WGS) entry which is preliminary data.</text>
</comment>
<dbReference type="RefSeq" id="WP_123740474.1">
    <property type="nucleotide sequence ID" value="NZ_CALFQU010000035.1"/>
</dbReference>
<protein>
    <submittedName>
        <fullName evidence="6">ADP-ribose pyrophosphatase YjhB (NUDIX family)</fullName>
    </submittedName>
</protein>
<dbReference type="CDD" id="cd02883">
    <property type="entry name" value="NUDIX_Hydrolase"/>
    <property type="match status" value="1"/>
</dbReference>
<dbReference type="Gene3D" id="3.90.79.10">
    <property type="entry name" value="Nucleoside Triphosphate Pyrophosphohydrolase"/>
    <property type="match status" value="1"/>
</dbReference>
<name>A0A3N2D190_9MICO</name>
<keyword evidence="7" id="KW-1185">Reference proteome</keyword>
<dbReference type="EMBL" id="RKHQ01000002">
    <property type="protein sequence ID" value="ROR93527.1"/>
    <property type="molecule type" value="Genomic_DNA"/>
</dbReference>
<dbReference type="OrthoDB" id="9804442at2"/>
<dbReference type="InterPro" id="IPR020476">
    <property type="entry name" value="Nudix_hydrolase"/>
</dbReference>
<comment type="similarity">
    <text evidence="2 4">Belongs to the Nudix hydrolase family.</text>
</comment>
<dbReference type="PANTHER" id="PTHR43046:SF14">
    <property type="entry name" value="MUTT_NUDIX FAMILY PROTEIN"/>
    <property type="match status" value="1"/>
</dbReference>
<dbReference type="Pfam" id="PF00293">
    <property type="entry name" value="NUDIX"/>
    <property type="match status" value="1"/>
</dbReference>
<dbReference type="PROSITE" id="PS00893">
    <property type="entry name" value="NUDIX_BOX"/>
    <property type="match status" value="1"/>
</dbReference>
<organism evidence="6 7">
    <name type="scientific">Salana multivorans</name>
    <dbReference type="NCBI Taxonomy" id="120377"/>
    <lineage>
        <taxon>Bacteria</taxon>
        <taxon>Bacillati</taxon>
        <taxon>Actinomycetota</taxon>
        <taxon>Actinomycetes</taxon>
        <taxon>Micrococcales</taxon>
        <taxon>Beutenbergiaceae</taxon>
        <taxon>Salana</taxon>
    </lineage>
</organism>
<reference evidence="6 7" key="1">
    <citation type="submission" date="2018-11" db="EMBL/GenBank/DDBJ databases">
        <title>Sequencing the genomes of 1000 actinobacteria strains.</title>
        <authorList>
            <person name="Klenk H.-P."/>
        </authorList>
    </citation>
    <scope>NUCLEOTIDE SEQUENCE [LARGE SCALE GENOMIC DNA]</scope>
    <source>
        <strain evidence="6 7">DSM 13521</strain>
    </source>
</reference>
<comment type="cofactor">
    <cofactor evidence="1">
        <name>Mg(2+)</name>
        <dbReference type="ChEBI" id="CHEBI:18420"/>
    </cofactor>
</comment>